<gene>
    <name evidence="7" type="ORF">BCR33DRAFT_718992</name>
</gene>
<dbReference type="OrthoDB" id="8922241at2759"/>
<dbReference type="AlphaFoldDB" id="A0A1Y2C3B5"/>
<reference evidence="7 8" key="1">
    <citation type="submission" date="2016-07" db="EMBL/GenBank/DDBJ databases">
        <title>Pervasive Adenine N6-methylation of Active Genes in Fungi.</title>
        <authorList>
            <consortium name="DOE Joint Genome Institute"/>
            <person name="Mondo S.J."/>
            <person name="Dannebaum R.O."/>
            <person name="Kuo R.C."/>
            <person name="Labutti K."/>
            <person name="Haridas S."/>
            <person name="Kuo A."/>
            <person name="Salamov A."/>
            <person name="Ahrendt S.R."/>
            <person name="Lipzen A."/>
            <person name="Sullivan W."/>
            <person name="Andreopoulos W.B."/>
            <person name="Clum A."/>
            <person name="Lindquist E."/>
            <person name="Daum C."/>
            <person name="Ramamoorthy G.K."/>
            <person name="Gryganskyi A."/>
            <person name="Culley D."/>
            <person name="Magnuson J.K."/>
            <person name="James T.Y."/>
            <person name="O'Malley M.A."/>
            <person name="Stajich J.E."/>
            <person name="Spatafora J.W."/>
            <person name="Visel A."/>
            <person name="Grigoriev I.V."/>
        </authorList>
    </citation>
    <scope>NUCLEOTIDE SEQUENCE [LARGE SCALE GENOMIC DNA]</scope>
    <source>
        <strain evidence="7 8">JEL800</strain>
    </source>
</reference>
<keyword evidence="1" id="KW-0479">Metal-binding</keyword>
<evidence type="ECO:0000256" key="4">
    <source>
        <dbReference type="PROSITE-ProRule" id="PRU00042"/>
    </source>
</evidence>
<feature type="domain" description="C2H2-type" evidence="6">
    <location>
        <begin position="205"/>
        <end position="234"/>
    </location>
</feature>
<organism evidence="7 8">
    <name type="scientific">Rhizoclosmatium globosum</name>
    <dbReference type="NCBI Taxonomy" id="329046"/>
    <lineage>
        <taxon>Eukaryota</taxon>
        <taxon>Fungi</taxon>
        <taxon>Fungi incertae sedis</taxon>
        <taxon>Chytridiomycota</taxon>
        <taxon>Chytridiomycota incertae sedis</taxon>
        <taxon>Chytridiomycetes</taxon>
        <taxon>Chytridiales</taxon>
        <taxon>Chytriomycetaceae</taxon>
        <taxon>Rhizoclosmatium</taxon>
    </lineage>
</organism>
<comment type="caution">
    <text evidence="7">The sequence shown here is derived from an EMBL/GenBank/DDBJ whole genome shotgun (WGS) entry which is preliminary data.</text>
</comment>
<dbReference type="GO" id="GO:0000981">
    <property type="term" value="F:DNA-binding transcription factor activity, RNA polymerase II-specific"/>
    <property type="evidence" value="ECO:0007669"/>
    <property type="project" value="TreeGrafter"/>
</dbReference>
<sequence>MTYTTFSSPLCLPEASGVLVRGFSELDALIKQCSQADESQTRVNANANANANAGTKEESPFMGALALESGRLLFEDDESSATESLSAIASTVFSNDSDDFLLFDKLTSESEPSESREPTRSLFGLVSPVSPVSPPLSTISTCSRSPVPAKSISPDDLSNLTQLPIDQSNQNVTISMADLQALLHLAAGNISHQQPQLPQKERKMHTCPVDGCGKQFSRAFNMKTHMQIHAETRDRPFVCPRKGCQKSFIRVHDLNRHAVSHDKSKWFYCKGCSRGYARIDALKRHETTGCSGRD</sequence>
<keyword evidence="8" id="KW-1185">Reference proteome</keyword>
<dbReference type="Gene3D" id="3.30.160.60">
    <property type="entry name" value="Classic Zinc Finger"/>
    <property type="match status" value="2"/>
</dbReference>
<evidence type="ECO:0000259" key="6">
    <source>
        <dbReference type="PROSITE" id="PS50157"/>
    </source>
</evidence>
<dbReference type="PROSITE" id="PS00028">
    <property type="entry name" value="ZINC_FINGER_C2H2_1"/>
    <property type="match status" value="2"/>
</dbReference>
<dbReference type="GO" id="GO:0000978">
    <property type="term" value="F:RNA polymerase II cis-regulatory region sequence-specific DNA binding"/>
    <property type="evidence" value="ECO:0007669"/>
    <property type="project" value="TreeGrafter"/>
</dbReference>
<dbReference type="InterPro" id="IPR013087">
    <property type="entry name" value="Znf_C2H2_type"/>
</dbReference>
<dbReference type="GO" id="GO:0008270">
    <property type="term" value="F:zinc ion binding"/>
    <property type="evidence" value="ECO:0007669"/>
    <property type="project" value="UniProtKB-KW"/>
</dbReference>
<evidence type="ECO:0000256" key="3">
    <source>
        <dbReference type="ARBA" id="ARBA00022833"/>
    </source>
</evidence>
<dbReference type="PANTHER" id="PTHR23235">
    <property type="entry name" value="KRUEPPEL-LIKE TRANSCRIPTION FACTOR"/>
    <property type="match status" value="1"/>
</dbReference>
<dbReference type="PROSITE" id="PS50157">
    <property type="entry name" value="ZINC_FINGER_C2H2_2"/>
    <property type="match status" value="2"/>
</dbReference>
<dbReference type="InterPro" id="IPR036236">
    <property type="entry name" value="Znf_C2H2_sf"/>
</dbReference>
<feature type="region of interest" description="Disordered" evidence="5">
    <location>
        <begin position="135"/>
        <end position="155"/>
    </location>
</feature>
<evidence type="ECO:0000256" key="5">
    <source>
        <dbReference type="SAM" id="MobiDB-lite"/>
    </source>
</evidence>
<dbReference type="STRING" id="329046.A0A1Y2C3B5"/>
<feature type="domain" description="C2H2-type" evidence="6">
    <location>
        <begin position="237"/>
        <end position="266"/>
    </location>
</feature>
<proteinExistence type="predicted"/>
<dbReference type="Proteomes" id="UP000193642">
    <property type="component" value="Unassembled WGS sequence"/>
</dbReference>
<protein>
    <recommendedName>
        <fullName evidence="6">C2H2-type domain-containing protein</fullName>
    </recommendedName>
</protein>
<dbReference type="PANTHER" id="PTHR23235:SF120">
    <property type="entry name" value="KRUPPEL-LIKE FACTOR 15"/>
    <property type="match status" value="1"/>
</dbReference>
<dbReference type="SUPFAM" id="SSF57667">
    <property type="entry name" value="beta-beta-alpha zinc fingers"/>
    <property type="match status" value="2"/>
</dbReference>
<name>A0A1Y2C3B5_9FUNG</name>
<keyword evidence="3" id="KW-0862">Zinc</keyword>
<evidence type="ECO:0000256" key="2">
    <source>
        <dbReference type="ARBA" id="ARBA00022771"/>
    </source>
</evidence>
<dbReference type="SMART" id="SM00355">
    <property type="entry name" value="ZnF_C2H2"/>
    <property type="match status" value="3"/>
</dbReference>
<keyword evidence="2 4" id="KW-0863">Zinc-finger</keyword>
<evidence type="ECO:0000256" key="1">
    <source>
        <dbReference type="ARBA" id="ARBA00022723"/>
    </source>
</evidence>
<evidence type="ECO:0000313" key="7">
    <source>
        <dbReference type="EMBL" id="ORY41387.1"/>
    </source>
</evidence>
<dbReference type="Pfam" id="PF00096">
    <property type="entry name" value="zf-C2H2"/>
    <property type="match status" value="2"/>
</dbReference>
<evidence type="ECO:0000313" key="8">
    <source>
        <dbReference type="Proteomes" id="UP000193642"/>
    </source>
</evidence>
<dbReference type="EMBL" id="MCGO01000032">
    <property type="protein sequence ID" value="ORY41387.1"/>
    <property type="molecule type" value="Genomic_DNA"/>
</dbReference>
<accession>A0A1Y2C3B5</accession>